<organism evidence="2 3">
    <name type="scientific">Corchorus olitorius</name>
    <dbReference type="NCBI Taxonomy" id="93759"/>
    <lineage>
        <taxon>Eukaryota</taxon>
        <taxon>Viridiplantae</taxon>
        <taxon>Streptophyta</taxon>
        <taxon>Embryophyta</taxon>
        <taxon>Tracheophyta</taxon>
        <taxon>Spermatophyta</taxon>
        <taxon>Magnoliopsida</taxon>
        <taxon>eudicotyledons</taxon>
        <taxon>Gunneridae</taxon>
        <taxon>Pentapetalae</taxon>
        <taxon>rosids</taxon>
        <taxon>malvids</taxon>
        <taxon>Malvales</taxon>
        <taxon>Malvaceae</taxon>
        <taxon>Grewioideae</taxon>
        <taxon>Apeibeae</taxon>
        <taxon>Corchorus</taxon>
    </lineage>
</organism>
<keyword evidence="3" id="KW-1185">Reference proteome</keyword>
<accession>A0A1R3K123</accession>
<feature type="compositionally biased region" description="Basic and acidic residues" evidence="1">
    <location>
        <begin position="56"/>
        <end position="82"/>
    </location>
</feature>
<evidence type="ECO:0000256" key="1">
    <source>
        <dbReference type="SAM" id="MobiDB-lite"/>
    </source>
</evidence>
<sequence>MMNELDMNMLLQYNRFYFTFQFELAKGVRTAAQDIQMGEGEQPPPPLSFRDAIMGSRDRSNHDEFQSPKSRVDRVSQADERTTSIVEDIGSPVCKERKTGQ</sequence>
<proteinExistence type="predicted"/>
<name>A0A1R3K123_9ROSI</name>
<reference evidence="3" key="1">
    <citation type="submission" date="2013-09" db="EMBL/GenBank/DDBJ databases">
        <title>Corchorus olitorius genome sequencing.</title>
        <authorList>
            <person name="Alam M."/>
            <person name="Haque M.S."/>
            <person name="Islam M.S."/>
            <person name="Emdad E.M."/>
            <person name="Islam M.M."/>
            <person name="Ahmed B."/>
            <person name="Halim A."/>
            <person name="Hossen Q.M.M."/>
            <person name="Hossain M.Z."/>
            <person name="Ahmed R."/>
            <person name="Khan M.M."/>
            <person name="Islam R."/>
            <person name="Rashid M.M."/>
            <person name="Khan S.A."/>
            <person name="Rahman M.S."/>
            <person name="Alam M."/>
            <person name="Yahiya A.S."/>
            <person name="Khan M.S."/>
            <person name="Azam M.S."/>
            <person name="Haque T."/>
            <person name="Lashkar M.Z.H."/>
            <person name="Akhand A.I."/>
            <person name="Morshed G."/>
            <person name="Roy S."/>
            <person name="Uddin K.S."/>
            <person name="Rabeya T."/>
            <person name="Hossain A.S."/>
            <person name="Chowdhury A."/>
            <person name="Snigdha A.R."/>
            <person name="Mortoza M.S."/>
            <person name="Matin S.A."/>
            <person name="Hoque S.M.E."/>
            <person name="Islam M.K."/>
            <person name="Roy D.K."/>
            <person name="Haider R."/>
            <person name="Moosa M.M."/>
            <person name="Elias S.M."/>
            <person name="Hasan A.M."/>
            <person name="Jahan S."/>
            <person name="Shafiuddin M."/>
            <person name="Mahmood N."/>
            <person name="Shommy N.S."/>
        </authorList>
    </citation>
    <scope>NUCLEOTIDE SEQUENCE [LARGE SCALE GENOMIC DNA]</scope>
    <source>
        <strain evidence="3">cv. O-4</strain>
    </source>
</reference>
<evidence type="ECO:0000313" key="2">
    <source>
        <dbReference type="EMBL" id="OMP00764.1"/>
    </source>
</evidence>
<dbReference type="AlphaFoldDB" id="A0A1R3K123"/>
<dbReference type="EMBL" id="AWUE01014911">
    <property type="protein sequence ID" value="OMP00764.1"/>
    <property type="molecule type" value="Genomic_DNA"/>
</dbReference>
<feature type="region of interest" description="Disordered" evidence="1">
    <location>
        <begin position="37"/>
        <end position="101"/>
    </location>
</feature>
<protein>
    <submittedName>
        <fullName evidence="2">Uncharacterized protein</fullName>
    </submittedName>
</protein>
<evidence type="ECO:0000313" key="3">
    <source>
        <dbReference type="Proteomes" id="UP000187203"/>
    </source>
</evidence>
<gene>
    <name evidence="2" type="ORF">COLO4_12383</name>
</gene>
<dbReference type="Proteomes" id="UP000187203">
    <property type="component" value="Unassembled WGS sequence"/>
</dbReference>
<comment type="caution">
    <text evidence="2">The sequence shown here is derived from an EMBL/GenBank/DDBJ whole genome shotgun (WGS) entry which is preliminary data.</text>
</comment>